<feature type="region of interest" description="Disordered" evidence="3">
    <location>
        <begin position="396"/>
        <end position="416"/>
    </location>
</feature>
<protein>
    <recommendedName>
        <fullName evidence="7">Protein CHUP1, chloroplastic</fullName>
    </recommendedName>
</protein>
<feature type="coiled-coil region" evidence="2">
    <location>
        <begin position="153"/>
        <end position="336"/>
    </location>
</feature>
<dbReference type="SUPFAM" id="SSF101447">
    <property type="entry name" value="Formin homology 2 domain (FH2 domain)"/>
    <property type="match status" value="1"/>
</dbReference>
<dbReference type="AlphaFoldDB" id="A0AAN9QQB1"/>
<reference evidence="5 6" key="1">
    <citation type="submission" date="2024-01" db="EMBL/GenBank/DDBJ databases">
        <title>The genomes of 5 underutilized Papilionoideae crops provide insights into root nodulation and disease resistanc.</title>
        <authorList>
            <person name="Jiang F."/>
        </authorList>
    </citation>
    <scope>NUCLEOTIDE SEQUENCE [LARGE SCALE GENOMIC DNA]</scope>
    <source>
        <strain evidence="5">LVBAO_FW01</strain>
        <tissue evidence="5">Leaves</tissue>
    </source>
</reference>
<name>A0AAN9QQB1_CANGL</name>
<feature type="compositionally biased region" description="Polar residues" evidence="3">
    <location>
        <begin position="488"/>
        <end position="506"/>
    </location>
</feature>
<dbReference type="GO" id="GO:0009902">
    <property type="term" value="P:chloroplast relocation"/>
    <property type="evidence" value="ECO:0007669"/>
    <property type="project" value="TreeGrafter"/>
</dbReference>
<keyword evidence="4" id="KW-0812">Transmembrane</keyword>
<gene>
    <name evidence="5" type="ORF">VNO77_12994</name>
</gene>
<feature type="region of interest" description="Disordered" evidence="3">
    <location>
        <begin position="671"/>
        <end position="723"/>
    </location>
</feature>
<keyword evidence="1 2" id="KW-0175">Coiled coil</keyword>
<evidence type="ECO:0000313" key="5">
    <source>
        <dbReference type="EMBL" id="KAK7343892.1"/>
    </source>
</evidence>
<feature type="transmembrane region" description="Helical" evidence="4">
    <location>
        <begin position="32"/>
        <end position="51"/>
    </location>
</feature>
<keyword evidence="4" id="KW-0472">Membrane</keyword>
<evidence type="ECO:0000256" key="2">
    <source>
        <dbReference type="SAM" id="Coils"/>
    </source>
</evidence>
<evidence type="ECO:0000256" key="1">
    <source>
        <dbReference type="ARBA" id="ARBA00023054"/>
    </source>
</evidence>
<feature type="region of interest" description="Disordered" evidence="3">
    <location>
        <begin position="60"/>
        <end position="96"/>
    </location>
</feature>
<dbReference type="GO" id="GO:0009707">
    <property type="term" value="C:chloroplast outer membrane"/>
    <property type="evidence" value="ECO:0007669"/>
    <property type="project" value="TreeGrafter"/>
</dbReference>
<comment type="caution">
    <text evidence="5">The sequence shown here is derived from an EMBL/GenBank/DDBJ whole genome shotgun (WGS) entry which is preliminary data.</text>
</comment>
<dbReference type="Proteomes" id="UP001367508">
    <property type="component" value="Unassembled WGS sequence"/>
</dbReference>
<feature type="compositionally biased region" description="Low complexity" evidence="3">
    <location>
        <begin position="453"/>
        <end position="468"/>
    </location>
</feature>
<keyword evidence="6" id="KW-1185">Reference proteome</keyword>
<dbReference type="EMBL" id="JAYMYQ010000003">
    <property type="protein sequence ID" value="KAK7343892.1"/>
    <property type="molecule type" value="Genomic_DNA"/>
</dbReference>
<feature type="compositionally biased region" description="Basic and acidic residues" evidence="3">
    <location>
        <begin position="60"/>
        <end position="79"/>
    </location>
</feature>
<evidence type="ECO:0000256" key="3">
    <source>
        <dbReference type="SAM" id="MobiDB-lite"/>
    </source>
</evidence>
<dbReference type="Gene3D" id="1.10.287.1490">
    <property type="match status" value="1"/>
</dbReference>
<sequence>MYVSNQQAVHFRDGLSHSWHCKCKLQFLLCKLVLLSMLGLVVAASVVAYTVKQLNVNSSRSEHGEARLRKHQDEGKEQEQVTCPTKGLNEKREEEEQEEEVKLISSINNRTNDFENDILPEFESLLSGEIEFPLLDDTTDDEANKDSVYETEMANNASELERLRNLVKEFEKREVKHEGELLEYYGLKEQESDIVELQRQLKIKTVEIDMLNMTISSLQEERKKLQEELAHGASAKRGLEVARNKIKELQRQIRLEANQAKSQLLSLKQKVSGLLAKEEEAVKRDAEIEKKLKAVNDLEVEIMELKRKNKELQHEKRELTVKLDAAESRITELSNMTENEMVATAKEVSSLRHVNEDLLKQVEGLQMNRFSEVEELVYLRWVNACLRYELRNYQAPPGKLSARDLNTSLSPKSQDKAKKLMLEYAGSERGQGETDLDSNFSHPSSPGSEDIDNTSIDSSTSKHSTSLSKKTRLIQKLKKWGKSKDDSNALSSPAISLSGGSPSGMSASDKPRSTLESLMIRNAADNVAITTFGQKDLKPTDSPETLALPNIRRVSSSDSLNSVAASFQLMSKTVVGSLDEKYPAYKDRHKLALAREKQIMEKAEKARAQKFGNNSNLNMTKIERERSISLPPKLTEIMEKAYVSGSANDHSDNAMNVDNQTIGKMKLAHIEKRPPRVPQPPPKRFDDIPVSTYSKPSNGVPYVPSVPPPPPPPPPPPGSLPRGELAYDKVHRASELVEFYQTLMKREAKKDTSFISSTTNASDARSNMIGEIENRSSFLLAVKADVETQGDFVMSLATEVRAASFSKIEDLVAFVNWLDEELSFLVDERAVLKHFDWPEGKADALREAAFEYQDLTKLEKQVSTITDDPKLPCEAALQKMYSLLEKVEQSVYALLRTRDMAIARYKEFGIPVNWLLDSGVVGKIKLSSVQLAKKYMKRVASELDILSGPEKEPTREFLILQGVRFAFRVHQFAGGFDTETMKAFEELRSRIHAQAGEDNR</sequence>
<evidence type="ECO:0000313" key="6">
    <source>
        <dbReference type="Proteomes" id="UP001367508"/>
    </source>
</evidence>
<accession>A0AAN9QQB1</accession>
<evidence type="ECO:0008006" key="7">
    <source>
        <dbReference type="Google" id="ProtNLM"/>
    </source>
</evidence>
<keyword evidence="4" id="KW-1133">Transmembrane helix</keyword>
<organism evidence="5 6">
    <name type="scientific">Canavalia gladiata</name>
    <name type="common">Sword bean</name>
    <name type="synonym">Dolichos gladiatus</name>
    <dbReference type="NCBI Taxonomy" id="3824"/>
    <lineage>
        <taxon>Eukaryota</taxon>
        <taxon>Viridiplantae</taxon>
        <taxon>Streptophyta</taxon>
        <taxon>Embryophyta</taxon>
        <taxon>Tracheophyta</taxon>
        <taxon>Spermatophyta</taxon>
        <taxon>Magnoliopsida</taxon>
        <taxon>eudicotyledons</taxon>
        <taxon>Gunneridae</taxon>
        <taxon>Pentapetalae</taxon>
        <taxon>rosids</taxon>
        <taxon>fabids</taxon>
        <taxon>Fabales</taxon>
        <taxon>Fabaceae</taxon>
        <taxon>Papilionoideae</taxon>
        <taxon>50 kb inversion clade</taxon>
        <taxon>NPAAA clade</taxon>
        <taxon>indigoferoid/millettioid clade</taxon>
        <taxon>Phaseoleae</taxon>
        <taxon>Canavalia</taxon>
    </lineage>
</organism>
<dbReference type="PANTHER" id="PTHR31342:SF7">
    <property type="entry name" value="PROTEIN CHUP1, CHLOROPLASTIC"/>
    <property type="match status" value="1"/>
</dbReference>
<feature type="region of interest" description="Disordered" evidence="3">
    <location>
        <begin position="428"/>
        <end position="512"/>
    </location>
</feature>
<feature type="compositionally biased region" description="Pro residues" evidence="3">
    <location>
        <begin position="704"/>
        <end position="719"/>
    </location>
</feature>
<dbReference type="PANTHER" id="PTHR31342">
    <property type="entry name" value="PROTEIN CHUP1, CHLOROPLASTIC"/>
    <property type="match status" value="1"/>
</dbReference>
<proteinExistence type="predicted"/>
<feature type="compositionally biased region" description="Polar residues" evidence="3">
    <location>
        <begin position="437"/>
        <end position="447"/>
    </location>
</feature>
<evidence type="ECO:0000256" key="4">
    <source>
        <dbReference type="SAM" id="Phobius"/>
    </source>
</evidence>
<dbReference type="InterPro" id="IPR040265">
    <property type="entry name" value="CHUP1/IPGA1-like"/>
</dbReference>
<feature type="compositionally biased region" description="Basic residues" evidence="3">
    <location>
        <begin position="469"/>
        <end position="481"/>
    </location>
</feature>